<reference evidence="1 2" key="1">
    <citation type="submission" date="2017-09" db="EMBL/GenBank/DDBJ databases">
        <title>Genomics of the genus Arcobacter.</title>
        <authorList>
            <person name="Perez-Cataluna A."/>
            <person name="Figueras M.J."/>
            <person name="Salas-Masso N."/>
        </authorList>
    </citation>
    <scope>NUCLEOTIDE SEQUENCE [LARGE SCALE GENOMIC DNA]</scope>
    <source>
        <strain evidence="1 2">CECT 7386</strain>
    </source>
</reference>
<dbReference type="KEGG" id="amyt:AMYT_1901"/>
<dbReference type="RefSeq" id="WP_114842311.1">
    <property type="nucleotide sequence ID" value="NZ_CP031219.1"/>
</dbReference>
<gene>
    <name evidence="1" type="ORF">CP985_14710</name>
</gene>
<comment type="caution">
    <text evidence="1">The sequence shown here is derived from an EMBL/GenBank/DDBJ whole genome shotgun (WGS) entry which is preliminary data.</text>
</comment>
<name>A0AAX2ABH5_9BACT</name>
<evidence type="ECO:0000313" key="1">
    <source>
        <dbReference type="EMBL" id="RXK12033.1"/>
    </source>
</evidence>
<dbReference type="EMBL" id="NXID01000098">
    <property type="protein sequence ID" value="RXK12033.1"/>
    <property type="molecule type" value="Genomic_DNA"/>
</dbReference>
<protein>
    <submittedName>
        <fullName evidence="1">Uncharacterized protein</fullName>
    </submittedName>
</protein>
<keyword evidence="2" id="KW-1185">Reference proteome</keyword>
<organism evidence="1 2">
    <name type="scientific">Malaciobacter mytili LMG 24559</name>
    <dbReference type="NCBI Taxonomy" id="1032238"/>
    <lineage>
        <taxon>Bacteria</taxon>
        <taxon>Pseudomonadati</taxon>
        <taxon>Campylobacterota</taxon>
        <taxon>Epsilonproteobacteria</taxon>
        <taxon>Campylobacterales</taxon>
        <taxon>Arcobacteraceae</taxon>
        <taxon>Malaciobacter</taxon>
    </lineage>
</organism>
<sequence length="197" mass="23534">MKLIYAGLKPIINEYGIYFKDGKEDKYIYLSFAIEILNALNHEYEKDKKYSCDLQKTNIQTNQIIDTLTTFYPNLQEIVQKKINSYITHLDYEKESVENHLLLSDIEKDVYLNNLQIMREYKIQRATNKIFYFLCIKAITKLIIKNQIKEIDTPFTEKFWHILKSIQGKLFQNKIKTDLKILNINNTLISKLYINIY</sequence>
<dbReference type="AlphaFoldDB" id="A0AAX2ABH5"/>
<accession>A0AAX2ABH5</accession>
<evidence type="ECO:0000313" key="2">
    <source>
        <dbReference type="Proteomes" id="UP000290092"/>
    </source>
</evidence>
<proteinExistence type="predicted"/>
<dbReference type="Proteomes" id="UP000290092">
    <property type="component" value="Unassembled WGS sequence"/>
</dbReference>